<keyword evidence="5" id="KW-0472">Membrane</keyword>
<keyword evidence="4" id="KW-1133">Transmembrane helix</keyword>
<gene>
    <name evidence="6" type="ORF">HF086_000800</name>
</gene>
<dbReference type="AlphaFoldDB" id="A0A922SK95"/>
<comment type="subcellular location">
    <subcellularLocation>
        <location evidence="1">Membrane</location>
        <topology evidence="1">Multi-pass membrane protein</topology>
    </subcellularLocation>
</comment>
<keyword evidence="3" id="KW-0812">Transmembrane</keyword>
<reference evidence="6" key="1">
    <citation type="journal article" date="2021" name="G3 (Bethesda)">
        <title>Genome and transcriptome analysis of the beet armyworm Spodoptera exigua reveals targets for pest control. .</title>
        <authorList>
            <person name="Simon S."/>
            <person name="Breeschoten T."/>
            <person name="Jansen H.J."/>
            <person name="Dirks R.P."/>
            <person name="Schranz M.E."/>
            <person name="Ros V.I.D."/>
        </authorList>
    </citation>
    <scope>NUCLEOTIDE SEQUENCE</scope>
    <source>
        <strain evidence="6">TB_SE_WUR_2020</strain>
    </source>
</reference>
<dbReference type="GO" id="GO:0005335">
    <property type="term" value="F:serotonin:sodium:chloride symporter activity"/>
    <property type="evidence" value="ECO:0007669"/>
    <property type="project" value="TreeGrafter"/>
</dbReference>
<dbReference type="Gene3D" id="1.20.1250.20">
    <property type="entry name" value="MFS general substrate transporter like domains"/>
    <property type="match status" value="1"/>
</dbReference>
<evidence type="ECO:0000256" key="2">
    <source>
        <dbReference type="ARBA" id="ARBA00022448"/>
    </source>
</evidence>
<evidence type="ECO:0000256" key="3">
    <source>
        <dbReference type="ARBA" id="ARBA00022692"/>
    </source>
</evidence>
<evidence type="ECO:0000313" key="7">
    <source>
        <dbReference type="Proteomes" id="UP000814243"/>
    </source>
</evidence>
<dbReference type="PANTHER" id="PTHR23506">
    <property type="entry name" value="GH10249P"/>
    <property type="match status" value="1"/>
</dbReference>
<evidence type="ECO:0000256" key="5">
    <source>
        <dbReference type="ARBA" id="ARBA00023136"/>
    </source>
</evidence>
<dbReference type="Proteomes" id="UP000814243">
    <property type="component" value="Unassembled WGS sequence"/>
</dbReference>
<dbReference type="InterPro" id="IPR050930">
    <property type="entry name" value="MFS_Vesicular_Transporter"/>
</dbReference>
<organism evidence="6 7">
    <name type="scientific">Spodoptera exigua</name>
    <name type="common">Beet armyworm</name>
    <name type="synonym">Noctua fulgens</name>
    <dbReference type="NCBI Taxonomy" id="7107"/>
    <lineage>
        <taxon>Eukaryota</taxon>
        <taxon>Metazoa</taxon>
        <taxon>Ecdysozoa</taxon>
        <taxon>Arthropoda</taxon>
        <taxon>Hexapoda</taxon>
        <taxon>Insecta</taxon>
        <taxon>Pterygota</taxon>
        <taxon>Neoptera</taxon>
        <taxon>Endopterygota</taxon>
        <taxon>Lepidoptera</taxon>
        <taxon>Glossata</taxon>
        <taxon>Ditrysia</taxon>
        <taxon>Noctuoidea</taxon>
        <taxon>Noctuidae</taxon>
        <taxon>Amphipyrinae</taxon>
        <taxon>Spodoptera</taxon>
    </lineage>
</organism>
<dbReference type="GO" id="GO:0015842">
    <property type="term" value="P:aminergic neurotransmitter loading into synaptic vesicle"/>
    <property type="evidence" value="ECO:0007669"/>
    <property type="project" value="TreeGrafter"/>
</dbReference>
<name>A0A922SK95_SPOEX</name>
<proteinExistence type="predicted"/>
<protein>
    <submittedName>
        <fullName evidence="6">Uncharacterized protein</fullName>
    </submittedName>
</protein>
<evidence type="ECO:0000256" key="1">
    <source>
        <dbReference type="ARBA" id="ARBA00004141"/>
    </source>
</evidence>
<dbReference type="PANTHER" id="PTHR23506:SF4">
    <property type="entry name" value="PORTABELLA"/>
    <property type="match status" value="1"/>
</dbReference>
<dbReference type="EMBL" id="JACEFF010000268">
    <property type="protein sequence ID" value="KAH9640895.1"/>
    <property type="molecule type" value="Genomic_DNA"/>
</dbReference>
<sequence length="335" mass="33325">MYNICVCETEGAGGAGGASQAVVGVVLGAKAAAQLLAAPLAGAAVCRRGAAPVLRAATATLAGAAVGAAAAAAGPGSGSTASAGVAGVLVGYPFGGATYALWSRGAPFLLIAAALLADLGEMAAAAGPRVPATSTEHESTGVSGLQYVFLDKEEYNRDGTAVFDIAQDASVDAWPAGVRGGGGRRVVARRAGAGGRGAAGACAGAVLLTTSVMAALEPCLPLWLTHKFHAQRWLTGAVFVPDSAAYLLAASLLGGAARRLGAERVALAGQLGVALAALAVPHARSVAALVGPHAALGAGWARPTRRWCRRCWRATPAARRTSPRCCRPRPAPRTR</sequence>
<dbReference type="InterPro" id="IPR036259">
    <property type="entry name" value="MFS_trans_sf"/>
</dbReference>
<dbReference type="GO" id="GO:0030672">
    <property type="term" value="C:synaptic vesicle membrane"/>
    <property type="evidence" value="ECO:0007669"/>
    <property type="project" value="TreeGrafter"/>
</dbReference>
<evidence type="ECO:0000256" key="4">
    <source>
        <dbReference type="ARBA" id="ARBA00022989"/>
    </source>
</evidence>
<dbReference type="GO" id="GO:0043195">
    <property type="term" value="C:terminal bouton"/>
    <property type="evidence" value="ECO:0007669"/>
    <property type="project" value="TreeGrafter"/>
</dbReference>
<accession>A0A922SK95</accession>
<comment type="caution">
    <text evidence="6">The sequence shown here is derived from an EMBL/GenBank/DDBJ whole genome shotgun (WGS) entry which is preliminary data.</text>
</comment>
<evidence type="ECO:0000313" key="6">
    <source>
        <dbReference type="EMBL" id="KAH9640895.1"/>
    </source>
</evidence>
<dbReference type="SUPFAM" id="SSF103473">
    <property type="entry name" value="MFS general substrate transporter"/>
    <property type="match status" value="1"/>
</dbReference>
<keyword evidence="2" id="KW-0813">Transport</keyword>